<comment type="caution">
    <text evidence="1">The sequence shown here is derived from an EMBL/GenBank/DDBJ whole genome shotgun (WGS) entry which is preliminary data.</text>
</comment>
<dbReference type="PANTHER" id="PTHR35580:SF1">
    <property type="entry name" value="PHYTASE-LIKE DOMAIN-CONTAINING PROTEIN"/>
    <property type="match status" value="1"/>
</dbReference>
<protein>
    <submittedName>
        <fullName evidence="1">WD40 repeat protein</fullName>
    </submittedName>
</protein>
<dbReference type="PANTHER" id="PTHR35580">
    <property type="entry name" value="CELL SURFACE GLYCOPROTEIN (S-LAYER PROTEIN)-LIKE PROTEIN"/>
    <property type="match status" value="1"/>
</dbReference>
<dbReference type="InterPro" id="IPR052918">
    <property type="entry name" value="Motility_Chemotaxis_Reg"/>
</dbReference>
<reference evidence="1 2" key="1">
    <citation type="submission" date="2020-03" db="EMBL/GenBank/DDBJ databases">
        <title>Genomic Encyclopedia of Type Strains, Phase IV (KMG-IV): sequencing the most valuable type-strain genomes for metagenomic binning, comparative biology and taxonomic classification.</title>
        <authorList>
            <person name="Goeker M."/>
        </authorList>
    </citation>
    <scope>NUCLEOTIDE SEQUENCE [LARGE SCALE GENOMIC DNA]</scope>
    <source>
        <strain evidence="1 2">DSM 4733</strain>
    </source>
</reference>
<keyword evidence="2" id="KW-1185">Reference proteome</keyword>
<gene>
    <name evidence="1" type="ORF">FHR20_003537</name>
</gene>
<evidence type="ECO:0000313" key="2">
    <source>
        <dbReference type="Proteomes" id="UP000564677"/>
    </source>
</evidence>
<dbReference type="RefSeq" id="WP_341786474.1">
    <property type="nucleotide sequence ID" value="NZ_JAASQV010000003.1"/>
</dbReference>
<accession>A0A7X5V288</accession>
<dbReference type="InterPro" id="IPR015943">
    <property type="entry name" value="WD40/YVTN_repeat-like_dom_sf"/>
</dbReference>
<evidence type="ECO:0000313" key="1">
    <source>
        <dbReference type="EMBL" id="NIJ66564.1"/>
    </source>
</evidence>
<dbReference type="AlphaFoldDB" id="A0A7X5V288"/>
<dbReference type="Gene3D" id="2.130.10.10">
    <property type="entry name" value="YVTN repeat-like/Quinoprotein amine dehydrogenase"/>
    <property type="match status" value="1"/>
</dbReference>
<organism evidence="1 2">
    <name type="scientific">Sphingomonas leidyi</name>
    <dbReference type="NCBI Taxonomy" id="68569"/>
    <lineage>
        <taxon>Bacteria</taxon>
        <taxon>Pseudomonadati</taxon>
        <taxon>Pseudomonadota</taxon>
        <taxon>Alphaproteobacteria</taxon>
        <taxon>Sphingomonadales</taxon>
        <taxon>Sphingomonadaceae</taxon>
        <taxon>Sphingomonas</taxon>
    </lineage>
</organism>
<proteinExistence type="predicted"/>
<name>A0A7X5V288_9SPHN</name>
<dbReference type="Proteomes" id="UP000564677">
    <property type="component" value="Unassembled WGS sequence"/>
</dbReference>
<dbReference type="EMBL" id="JAASQV010000003">
    <property type="protein sequence ID" value="NIJ66564.1"/>
    <property type="molecule type" value="Genomic_DNA"/>
</dbReference>
<sequence>MSILTGSSSTMTSAVSPIAYDSKAVRMAKAQFTTAATVAPWKSGDALPANASQVAAITALRSIITPAITDGNGTFLPKDVQTSFTAYQALDKLRVLAETASAKTTSDAQRAQLQKTFLKGLDDLQSYLSTAPSDLVKLAYGKPASSVTSNKLVATSVYETEGKTLVKARGDAIPGLTGTEQFAITLGKPGVAAQTVTVDLSQGAQPPTLDSVAAQFNAAIAAIPNLDTNGAPQLDANGNVVPRWKSTFKVTNEGGKWGFTLSNPTGIEQVTLDQTNAKDALVVATGQTALDAPSSTQLFRFDDPAGDNTRVAMGTIQALDRQATAQNVAAGKTTTITTTTTDLDGKVKTVKTSTSNVYANTDAAAVVTDAQGNSYVVGTTKGDLGANLSDGDNNLFLTKVDGAGNVVWQRSLGATGSSTGAAVSLGPDGSIVVAGTVTGSFGGASTDGDMVVAKYAANGDEKFSTVVRSAGTDVAKAVAVGADGSVYVGGRIAAGNDGFVARIDASGKIAERRTITGPGSDSVNALAVDDDGNVLALVSHDGTAELRKFQGSSLATDMGSLSLGTADARVIAVADDGTIAVGGATSTALSGSQVNGISGNRDGFVTRIDAGLSSASTTYLGSSADDQVDSIAFMNGELYAGGRTTGDLAATRRGPTDGFVARIDASTGAVQNTTQFGQALLRTEPVRIAADTGGASAVSALGYGRGTINAVASSKVTTQTGLKAGDYFSFKADDGAIRKLTILADDTLQSIATRMQGMLGASKASVTATAVDGVQQLRITMKSGHQLQLLAGTGDSDALAKLGMEPQRIATQAPVSSNAPKVRPGGSFGLDLGEGLSLSTADMAKTALGKIKDAISMSQTAYRALYWDDTKAKMIDGSKKNAATGKESTAIVNAQLANYQAALARLNSSTPSTYGF</sequence>
<dbReference type="SUPFAM" id="SSF63829">
    <property type="entry name" value="Calcium-dependent phosphotriesterase"/>
    <property type="match status" value="1"/>
</dbReference>